<evidence type="ECO:0000256" key="3">
    <source>
        <dbReference type="ARBA" id="ARBA00022692"/>
    </source>
</evidence>
<comment type="similarity">
    <text evidence="7 10">Belongs to the fluoride channel Fluc/FEX (TC 1.A.43) family.</text>
</comment>
<name>A0A7Y9KIR9_9MICO</name>
<evidence type="ECO:0000256" key="1">
    <source>
        <dbReference type="ARBA" id="ARBA00004651"/>
    </source>
</evidence>
<keyword evidence="12" id="KW-1185">Reference proteome</keyword>
<dbReference type="Proteomes" id="UP000576969">
    <property type="component" value="Unassembled WGS sequence"/>
</dbReference>
<comment type="caution">
    <text evidence="11">The sequence shown here is derived from an EMBL/GenBank/DDBJ whole genome shotgun (WGS) entry which is preliminary data.</text>
</comment>
<proteinExistence type="inferred from homology"/>
<evidence type="ECO:0000256" key="7">
    <source>
        <dbReference type="ARBA" id="ARBA00035120"/>
    </source>
</evidence>
<keyword evidence="10" id="KW-0406">Ion transport</keyword>
<feature type="transmembrane region" description="Helical" evidence="10">
    <location>
        <begin position="33"/>
        <end position="54"/>
    </location>
</feature>
<comment type="function">
    <text evidence="9 10">Fluoride-specific ion channel. Important for reducing fluoride concentration in the cell, thus reducing its toxicity.</text>
</comment>
<dbReference type="InterPro" id="IPR003691">
    <property type="entry name" value="FluC"/>
</dbReference>
<evidence type="ECO:0000256" key="8">
    <source>
        <dbReference type="ARBA" id="ARBA00035585"/>
    </source>
</evidence>
<keyword evidence="6 10" id="KW-0407">Ion channel</keyword>
<evidence type="ECO:0000256" key="9">
    <source>
        <dbReference type="ARBA" id="ARBA00049940"/>
    </source>
</evidence>
<keyword evidence="10" id="KW-0915">Sodium</keyword>
<evidence type="ECO:0000256" key="4">
    <source>
        <dbReference type="ARBA" id="ARBA00022989"/>
    </source>
</evidence>
<protein>
    <recommendedName>
        <fullName evidence="10">Fluoride-specific ion channel FluC</fullName>
    </recommendedName>
</protein>
<dbReference type="PANTHER" id="PTHR28259">
    <property type="entry name" value="FLUORIDE EXPORT PROTEIN 1-RELATED"/>
    <property type="match status" value="1"/>
</dbReference>
<evidence type="ECO:0000256" key="5">
    <source>
        <dbReference type="ARBA" id="ARBA00023136"/>
    </source>
</evidence>
<dbReference type="GO" id="GO:0140114">
    <property type="term" value="P:cellular detoxification of fluoride"/>
    <property type="evidence" value="ECO:0007669"/>
    <property type="project" value="UniProtKB-UniRule"/>
</dbReference>
<feature type="binding site" evidence="10">
    <location>
        <position position="76"/>
    </location>
    <ligand>
        <name>Na(+)</name>
        <dbReference type="ChEBI" id="CHEBI:29101"/>
        <note>structural</note>
    </ligand>
</feature>
<keyword evidence="2 10" id="KW-1003">Cell membrane</keyword>
<dbReference type="RefSeq" id="WP_179488120.1">
    <property type="nucleotide sequence ID" value="NZ_JACCBV010000001.1"/>
</dbReference>
<evidence type="ECO:0000256" key="10">
    <source>
        <dbReference type="HAMAP-Rule" id="MF_00454"/>
    </source>
</evidence>
<dbReference type="HAMAP" id="MF_00454">
    <property type="entry name" value="FluC"/>
    <property type="match status" value="1"/>
</dbReference>
<keyword evidence="10" id="KW-0813">Transport</keyword>
<keyword evidence="3 10" id="KW-0812">Transmembrane</keyword>
<feature type="binding site" evidence="10">
    <location>
        <position position="73"/>
    </location>
    <ligand>
        <name>Na(+)</name>
        <dbReference type="ChEBI" id="CHEBI:29101"/>
        <note>structural</note>
    </ligand>
</feature>
<dbReference type="GO" id="GO:0046872">
    <property type="term" value="F:metal ion binding"/>
    <property type="evidence" value="ECO:0007669"/>
    <property type="project" value="UniProtKB-KW"/>
</dbReference>
<feature type="transmembrane region" description="Helical" evidence="10">
    <location>
        <begin position="66"/>
        <end position="88"/>
    </location>
</feature>
<dbReference type="AlphaFoldDB" id="A0A7Y9KIR9"/>
<feature type="transmembrane region" description="Helical" evidence="10">
    <location>
        <begin position="94"/>
        <end position="122"/>
    </location>
</feature>
<dbReference type="Pfam" id="PF02537">
    <property type="entry name" value="CRCB"/>
    <property type="match status" value="1"/>
</dbReference>
<reference evidence="11 12" key="1">
    <citation type="submission" date="2020-07" db="EMBL/GenBank/DDBJ databases">
        <title>Sequencing the genomes of 1000 actinobacteria strains.</title>
        <authorList>
            <person name="Klenk H.-P."/>
        </authorList>
    </citation>
    <scope>NUCLEOTIDE SEQUENCE [LARGE SCALE GENOMIC DNA]</scope>
    <source>
        <strain evidence="11 12">DSM 24662</strain>
    </source>
</reference>
<dbReference type="PANTHER" id="PTHR28259:SF1">
    <property type="entry name" value="FLUORIDE EXPORT PROTEIN 1-RELATED"/>
    <property type="match status" value="1"/>
</dbReference>
<gene>
    <name evidence="10" type="primary">fluC</name>
    <name evidence="10" type="synonym">crcB</name>
    <name evidence="11" type="ORF">BJ991_001073</name>
</gene>
<evidence type="ECO:0000256" key="2">
    <source>
        <dbReference type="ARBA" id="ARBA00022475"/>
    </source>
</evidence>
<keyword evidence="10" id="KW-0479">Metal-binding</keyword>
<dbReference type="GO" id="GO:0062054">
    <property type="term" value="F:fluoride channel activity"/>
    <property type="evidence" value="ECO:0007669"/>
    <property type="project" value="UniProtKB-UniRule"/>
</dbReference>
<evidence type="ECO:0000256" key="6">
    <source>
        <dbReference type="ARBA" id="ARBA00023303"/>
    </source>
</evidence>
<evidence type="ECO:0000313" key="11">
    <source>
        <dbReference type="EMBL" id="NYE19045.1"/>
    </source>
</evidence>
<comment type="subcellular location">
    <subcellularLocation>
        <location evidence="1 10">Cell membrane</location>
        <topology evidence="1 10">Multi-pass membrane protein</topology>
    </subcellularLocation>
</comment>
<keyword evidence="5 10" id="KW-0472">Membrane</keyword>
<keyword evidence="4 10" id="KW-1133">Transmembrane helix</keyword>
<organism evidence="11 12">
    <name type="scientific">Microbacterium immunditiarum</name>
    <dbReference type="NCBI Taxonomy" id="337480"/>
    <lineage>
        <taxon>Bacteria</taxon>
        <taxon>Bacillati</taxon>
        <taxon>Actinomycetota</taxon>
        <taxon>Actinomycetes</taxon>
        <taxon>Micrococcales</taxon>
        <taxon>Microbacteriaceae</taxon>
        <taxon>Microbacterium</taxon>
    </lineage>
</organism>
<accession>A0A7Y9KIR9</accession>
<comment type="activity regulation">
    <text evidence="10">Na(+) is not transported, but it plays an essential structural role and its presence is essential for fluoride channel function.</text>
</comment>
<dbReference type="EMBL" id="JACCBV010000001">
    <property type="protein sequence ID" value="NYE19045.1"/>
    <property type="molecule type" value="Genomic_DNA"/>
</dbReference>
<dbReference type="GO" id="GO:0005886">
    <property type="term" value="C:plasma membrane"/>
    <property type="evidence" value="ECO:0007669"/>
    <property type="project" value="UniProtKB-SubCell"/>
</dbReference>
<sequence>MILVLTALAGGLGGALRFLVDTGVQRVNRTSVPLGTIVVNATACFVLGLVTAYASAHFGAGDARSILGVGLLGGYSTFSTASVEALGLLRKGRWLAAIVHGGGMLVVSIGASVLGLLAGALIP</sequence>
<evidence type="ECO:0000313" key="12">
    <source>
        <dbReference type="Proteomes" id="UP000576969"/>
    </source>
</evidence>
<comment type="catalytic activity">
    <reaction evidence="8">
        <text>fluoride(in) = fluoride(out)</text>
        <dbReference type="Rhea" id="RHEA:76159"/>
        <dbReference type="ChEBI" id="CHEBI:17051"/>
    </reaction>
    <physiologicalReaction direction="left-to-right" evidence="8">
        <dbReference type="Rhea" id="RHEA:76160"/>
    </physiologicalReaction>
</comment>